<protein>
    <recommendedName>
        <fullName evidence="1">Sigma 54 modulation/S30EA ribosomal protein C-terminal domain-containing protein</fullName>
    </recommendedName>
</protein>
<dbReference type="InterPro" id="IPR050574">
    <property type="entry name" value="HPF/YfiA_ribosome-assoc"/>
</dbReference>
<proteinExistence type="predicted"/>
<dbReference type="InterPro" id="IPR032528">
    <property type="entry name" value="Ribosom_S30AE_C"/>
</dbReference>
<reference evidence="2" key="1">
    <citation type="submission" date="2017-09" db="EMBL/GenBank/DDBJ databases">
        <title>Complete Genome Sequence of ansamitocin-producing Bacterium Actinosynnema pretiosum X47.</title>
        <authorList>
            <person name="Cao G."/>
            <person name="Zong G."/>
            <person name="Zhong C."/>
            <person name="Fu J."/>
        </authorList>
    </citation>
    <scope>NUCLEOTIDE SEQUENCE [LARGE SCALE GENOMIC DNA]</scope>
    <source>
        <strain evidence="2">X47</strain>
    </source>
</reference>
<evidence type="ECO:0000313" key="2">
    <source>
        <dbReference type="EMBL" id="ATE53538.1"/>
    </source>
</evidence>
<dbReference type="PANTHER" id="PTHR33231:SF1">
    <property type="entry name" value="30S RIBOSOMAL PROTEIN"/>
    <property type="match status" value="1"/>
</dbReference>
<evidence type="ECO:0000259" key="1">
    <source>
        <dbReference type="Pfam" id="PF16321"/>
    </source>
</evidence>
<dbReference type="GO" id="GO:0045900">
    <property type="term" value="P:negative regulation of translational elongation"/>
    <property type="evidence" value="ECO:0007669"/>
    <property type="project" value="TreeGrafter"/>
</dbReference>
<feature type="domain" description="Sigma 54 modulation/S30EA ribosomal protein C-terminal" evidence="1">
    <location>
        <begin position="113"/>
        <end position="166"/>
    </location>
</feature>
<dbReference type="Pfam" id="PF16321">
    <property type="entry name" value="Ribosom_S30AE_C"/>
    <property type="match status" value="2"/>
</dbReference>
<dbReference type="PANTHER" id="PTHR33231">
    <property type="entry name" value="30S RIBOSOMAL PROTEIN"/>
    <property type="match status" value="1"/>
</dbReference>
<dbReference type="AlphaFoldDB" id="A0A290Z3F5"/>
<sequence length="237" mass="25276">MRVGALAVRTSGGVRERALTGVVELLGGVPGARATAARVRLTALGGGTALLQANAEVRGHRIRAQVAAPEADAAGLLRERVAAQVSRLEAPGAHRAWPGPDRAPVVAGRAGARRVARRKRVRAELCAPDAAALAMDLMDYDFHLFADSETGQDSVLYRVGPTGYRLARLEDTAPPALPVVVPLTTNVHPVPELTEAEAVRRLDETELPFRFFRPAGTRRGAVLYRRWDGDYGLLAAG</sequence>
<dbReference type="InterPro" id="IPR038416">
    <property type="entry name" value="Ribosom_S30AE_C_sf"/>
</dbReference>
<organism evidence="2 3">
    <name type="scientific">Actinosynnema pretiosum</name>
    <dbReference type="NCBI Taxonomy" id="42197"/>
    <lineage>
        <taxon>Bacteria</taxon>
        <taxon>Bacillati</taxon>
        <taxon>Actinomycetota</taxon>
        <taxon>Actinomycetes</taxon>
        <taxon>Pseudonocardiales</taxon>
        <taxon>Pseudonocardiaceae</taxon>
        <taxon>Actinosynnema</taxon>
    </lineage>
</organism>
<dbReference type="GO" id="GO:0043024">
    <property type="term" value="F:ribosomal small subunit binding"/>
    <property type="evidence" value="ECO:0007669"/>
    <property type="project" value="TreeGrafter"/>
</dbReference>
<dbReference type="GO" id="GO:0022627">
    <property type="term" value="C:cytosolic small ribosomal subunit"/>
    <property type="evidence" value="ECO:0007669"/>
    <property type="project" value="TreeGrafter"/>
</dbReference>
<dbReference type="Proteomes" id="UP000218505">
    <property type="component" value="Chromosome"/>
</dbReference>
<feature type="domain" description="Sigma 54 modulation/S30EA ribosomal protein C-terminal" evidence="1">
    <location>
        <begin position="185"/>
        <end position="233"/>
    </location>
</feature>
<dbReference type="EMBL" id="CP023445">
    <property type="protein sequence ID" value="ATE53538.1"/>
    <property type="molecule type" value="Genomic_DNA"/>
</dbReference>
<keyword evidence="3" id="KW-1185">Reference proteome</keyword>
<accession>A0A290Z3F5</accession>
<evidence type="ECO:0000313" key="3">
    <source>
        <dbReference type="Proteomes" id="UP000218505"/>
    </source>
</evidence>
<dbReference type="KEGG" id="apre:CNX65_09730"/>
<name>A0A290Z3F5_9PSEU</name>
<gene>
    <name evidence="2" type="ORF">CNX65_09730</name>
</gene>
<dbReference type="Gene3D" id="3.30.505.50">
    <property type="entry name" value="Sigma 54 modulation/S30EA ribosomal protein, C-terminal domain"/>
    <property type="match status" value="2"/>
</dbReference>